<accession>A0A6A1TVR6</accession>
<comment type="caution">
    <text evidence="1">The sequence shown here is derived from an EMBL/GenBank/DDBJ whole genome shotgun (WGS) entry which is preliminary data.</text>
</comment>
<reference evidence="1 2" key="1">
    <citation type="submission" date="2019-09" db="EMBL/GenBank/DDBJ databases">
        <title>Genome sequencing of Ng87 strain.</title>
        <authorList>
            <person name="Karasev E.S."/>
            <person name="Andronov E."/>
        </authorList>
    </citation>
    <scope>NUCLEOTIDE SEQUENCE [LARGE SCALE GENOMIC DNA]</scope>
    <source>
        <strain evidence="1 2">Ng87</strain>
    </source>
</reference>
<name>A0A6A1TVR6_NEOGA</name>
<dbReference type="Proteomes" id="UP000386575">
    <property type="component" value="Unassembled WGS sequence"/>
</dbReference>
<evidence type="ECO:0000313" key="1">
    <source>
        <dbReference type="EMBL" id="KAB1088783.1"/>
    </source>
</evidence>
<proteinExistence type="predicted"/>
<evidence type="ECO:0000313" key="2">
    <source>
        <dbReference type="Proteomes" id="UP000386575"/>
    </source>
</evidence>
<gene>
    <name evidence="1" type="ORF">F4V91_21815</name>
</gene>
<sequence length="125" mass="13830">MATRSPWGGSLTQKIKPNKPKNIGQAAANKALAIEALDKAFCLSITYDGLYRVVEVHTVGTTTAFRQAMSAWQVGGQSNTSAIPVWRLFCFDECFDVKLTNIPSEAPCSEYKKGAKQFRKIDREI</sequence>
<dbReference type="RefSeq" id="WP_151045316.1">
    <property type="nucleotide sequence ID" value="NZ_VZUL01000002.1"/>
</dbReference>
<dbReference type="EMBL" id="VZUL01000002">
    <property type="protein sequence ID" value="KAB1088783.1"/>
    <property type="molecule type" value="Genomic_DNA"/>
</dbReference>
<protein>
    <submittedName>
        <fullName evidence="1">Uncharacterized protein</fullName>
    </submittedName>
</protein>
<organism evidence="1 2">
    <name type="scientific">Neorhizobium galegae</name>
    <name type="common">Rhizobium galegae</name>
    <dbReference type="NCBI Taxonomy" id="399"/>
    <lineage>
        <taxon>Bacteria</taxon>
        <taxon>Pseudomonadati</taxon>
        <taxon>Pseudomonadota</taxon>
        <taxon>Alphaproteobacteria</taxon>
        <taxon>Hyphomicrobiales</taxon>
        <taxon>Rhizobiaceae</taxon>
        <taxon>Rhizobium/Agrobacterium group</taxon>
        <taxon>Neorhizobium</taxon>
    </lineage>
</organism>
<dbReference type="AlphaFoldDB" id="A0A6A1TVR6"/>